<dbReference type="GO" id="GO:0008681">
    <property type="term" value="F:2-octaprenyl-6-methoxyphenol hydroxylase activity"/>
    <property type="evidence" value="ECO:0007669"/>
    <property type="project" value="TreeGrafter"/>
</dbReference>
<protein>
    <submittedName>
        <fullName evidence="2">2-octaprenyl-6-methoxyphenyl hydroxylase</fullName>
        <ecNumber evidence="2">1.14.13.-</ecNumber>
    </submittedName>
</protein>
<feature type="domain" description="FAD-binding" evidence="1">
    <location>
        <begin position="27"/>
        <end position="80"/>
    </location>
</feature>
<keyword evidence="2" id="KW-0560">Oxidoreductase</keyword>
<evidence type="ECO:0000313" key="2">
    <source>
        <dbReference type="EMBL" id="EFK95123.1"/>
    </source>
</evidence>
<dbReference type="PROSITE" id="PS01304">
    <property type="entry name" value="UBIH"/>
    <property type="match status" value="1"/>
</dbReference>
<dbReference type="AlphaFoldDB" id="D9PMU2"/>
<dbReference type="PANTHER" id="PTHR43876">
    <property type="entry name" value="UBIQUINONE BIOSYNTHESIS MONOOXYGENASE COQ6, MITOCHONDRIAL"/>
    <property type="match status" value="1"/>
</dbReference>
<name>D9PMU2_9ZZZZ</name>
<proteinExistence type="predicted"/>
<accession>D9PMU2</accession>
<dbReference type="GO" id="GO:0071949">
    <property type="term" value="F:FAD binding"/>
    <property type="evidence" value="ECO:0007669"/>
    <property type="project" value="InterPro"/>
</dbReference>
<dbReference type="Pfam" id="PF01494">
    <property type="entry name" value="FAD_binding_3"/>
    <property type="match status" value="1"/>
</dbReference>
<dbReference type="PANTHER" id="PTHR43876:SF8">
    <property type="entry name" value="2-OCTAPRENYL-6-METHOXYPHENOL HYDROXYLASE"/>
    <property type="match status" value="1"/>
</dbReference>
<gene>
    <name evidence="2" type="primary">ubiH</name>
    <name evidence="2" type="ORF">LDC_2871</name>
</gene>
<evidence type="ECO:0000259" key="1">
    <source>
        <dbReference type="Pfam" id="PF01494"/>
    </source>
</evidence>
<dbReference type="InterPro" id="IPR036188">
    <property type="entry name" value="FAD/NAD-bd_sf"/>
</dbReference>
<dbReference type="InterPro" id="IPR051205">
    <property type="entry name" value="UbiH/COQ6_monooxygenase"/>
</dbReference>
<reference evidence="2" key="1">
    <citation type="submission" date="2010-07" db="EMBL/GenBank/DDBJ databases">
        <authorList>
            <consortium name="CONSOLIDER consortium CSD2007-00005"/>
            <person name="Guazzaroni M.-E."/>
            <person name="Richter M."/>
            <person name="Garcia-Salamanca A."/>
            <person name="Yarza P."/>
            <person name="Ferrer M."/>
        </authorList>
    </citation>
    <scope>NUCLEOTIDE SEQUENCE</scope>
</reference>
<dbReference type="EC" id="1.14.13.-" evidence="2"/>
<dbReference type="SUPFAM" id="SSF51905">
    <property type="entry name" value="FAD/NAD(P)-binding domain"/>
    <property type="match status" value="1"/>
</dbReference>
<sequence length="171" mass="18127">MPDEAFLAELQAAFGFRLGRLLRVGVRTAYELALSRSERHVAERLAIVGNAAQGLHPIAGQGFNLGLRDAASLAEVLADARAEGVTDVGDAGPLKVYADWRAEDRRRIVTFTDGLVRLFGSPLGVLRGLRSVGLLAFDAFPPAKSAMARLSVGAAGRIPRLARGVPLAGDR</sequence>
<dbReference type="Gene3D" id="3.50.50.60">
    <property type="entry name" value="FAD/NAD(P)-binding domain"/>
    <property type="match status" value="1"/>
</dbReference>
<dbReference type="InterPro" id="IPR002938">
    <property type="entry name" value="FAD-bd"/>
</dbReference>
<dbReference type="InterPro" id="IPR018168">
    <property type="entry name" value="Ubi_Hdrlase_CS"/>
</dbReference>
<dbReference type="EMBL" id="ADZX01000877">
    <property type="protein sequence ID" value="EFK95123.1"/>
    <property type="molecule type" value="Genomic_DNA"/>
</dbReference>
<organism evidence="2">
    <name type="scientific">sediment metagenome</name>
    <dbReference type="NCBI Taxonomy" id="749907"/>
    <lineage>
        <taxon>unclassified sequences</taxon>
        <taxon>metagenomes</taxon>
        <taxon>ecological metagenomes</taxon>
    </lineage>
</organism>
<reference evidence="2" key="2">
    <citation type="journal article" date="2011" name="Microb. Ecol.">
        <title>Taxonomic and Functional Metagenomic Profiling of the Microbial Community in the Anoxic Sediment of a Sub-saline Shallow Lake (Laguna de Carrizo, Central Spain).</title>
        <authorList>
            <person name="Ferrer M."/>
            <person name="Guazzaroni M.E."/>
            <person name="Richter M."/>
            <person name="Garcia-Salamanca A."/>
            <person name="Yarza P."/>
            <person name="Suarez-Suarez A."/>
            <person name="Solano J."/>
            <person name="Alcaide M."/>
            <person name="van Dillewijn P."/>
            <person name="Molina-Henares M.A."/>
            <person name="Lopez-Cortes N."/>
            <person name="Al-Ramahi Y."/>
            <person name="Guerrero C."/>
            <person name="Acosta A."/>
            <person name="de Eugenio L.I."/>
            <person name="Martinez V."/>
            <person name="Marques S."/>
            <person name="Rojo F."/>
            <person name="Santero E."/>
            <person name="Genilloud O."/>
            <person name="Perez-Perez J."/>
            <person name="Rossello-Mora R."/>
            <person name="Ramos J.L."/>
        </authorList>
    </citation>
    <scope>NUCLEOTIDE SEQUENCE</scope>
</reference>
<comment type="caution">
    <text evidence="2">The sequence shown here is derived from an EMBL/GenBank/DDBJ whole genome shotgun (WGS) entry which is preliminary data.</text>
</comment>